<gene>
    <name evidence="1" type="ORF">JGI1_00174</name>
</gene>
<name>A0A0S4MS07_9BACT</name>
<dbReference type="InterPro" id="IPR021272">
    <property type="entry name" value="DUF2851"/>
</dbReference>
<dbReference type="AlphaFoldDB" id="A0A0S4MS07"/>
<proteinExistence type="predicted"/>
<dbReference type="Proteomes" id="UP000320623">
    <property type="component" value="Unassembled WGS sequence"/>
</dbReference>
<dbReference type="EMBL" id="FAOO01000001">
    <property type="protein sequence ID" value="CUU01123.1"/>
    <property type="molecule type" value="Genomic_DNA"/>
</dbReference>
<dbReference type="STRING" id="1643428.GCA_001442855_00163"/>
<dbReference type="OrthoDB" id="148404at2"/>
<evidence type="ECO:0008006" key="3">
    <source>
        <dbReference type="Google" id="ProtNLM"/>
    </source>
</evidence>
<protein>
    <recommendedName>
        <fullName evidence="3">DUF2851 domain-containing protein</fullName>
    </recommendedName>
</protein>
<sequence>MKKVQMPRAIDETYLYSIWLSFWDKLELRTKNSDKIEVLNSGEMNTSDGADFTDARIKINGKILRGDVEIHLKASDWKNHKHHIDERYNTVILHVVANDDTDNGFVYTVSGRGVLTAEISNINEFSKAIKRDERIKCYAFNKNVPMDEKLKWIKKLGLTRLFFKARNLSERLAEIIDENFFMIAESPSDYFSTYKGYSLFQLSHKFVWDQLLYEKVMEALGYSKNKEPFQKLARNLTLRFIADNSFAHTYERQILKIQSILFGVAGFIKHYKGKRSDAETKIFLNELEREWLEVKKNYRRELLHYSEWKFSSTRPANSPIFKLSGASKIVWRIIHEDFFAKMSDIITSKLKPIEKAKHLVELFRVRSEGYWENHYNFGGSSRVKTGFAIGTSKASEIVVNGVLPMMLTFARIFNNRVLENGVIEIYKNFPGLSPNWITSKIEEELLLGKVRISPSAVMHQGGIQLYKFYCSNSLCNACAIGIKLFS</sequence>
<evidence type="ECO:0000313" key="2">
    <source>
        <dbReference type="Proteomes" id="UP000320623"/>
    </source>
</evidence>
<reference evidence="2" key="1">
    <citation type="submission" date="2015-11" db="EMBL/GenBank/DDBJ databases">
        <authorList>
            <person name="Varghese N."/>
        </authorList>
    </citation>
    <scope>NUCLEOTIDE SEQUENCE [LARGE SCALE GENOMIC DNA]</scope>
</reference>
<evidence type="ECO:0000313" key="1">
    <source>
        <dbReference type="EMBL" id="CUU01123.1"/>
    </source>
</evidence>
<accession>A0A0S4MS07</accession>
<organism evidence="1 2">
    <name type="scientific">Candidatus Thermokryptus mobilis</name>
    <dbReference type="NCBI Taxonomy" id="1643428"/>
    <lineage>
        <taxon>Bacteria</taxon>
        <taxon>Pseudomonadati</taxon>
        <taxon>Candidatus Kryptoniota</taxon>
        <taxon>Candidatus Thermokryptus</taxon>
    </lineage>
</organism>
<dbReference type="RefSeq" id="WP_140943975.1">
    <property type="nucleotide sequence ID" value="NZ_FAOO01000001.1"/>
</dbReference>
<dbReference type="Pfam" id="PF11013">
    <property type="entry name" value="DUF2851"/>
    <property type="match status" value="2"/>
</dbReference>
<keyword evidence="2" id="KW-1185">Reference proteome</keyword>